<dbReference type="EMBL" id="SEYY01005235">
    <property type="protein sequence ID" value="KAB7503389.1"/>
    <property type="molecule type" value="Genomic_DNA"/>
</dbReference>
<dbReference type="PANTHER" id="PTHR46222">
    <property type="entry name" value="PEPTIDYL-PROLYL CIS-TRANS ISOMERASE FKBP7/14"/>
    <property type="match status" value="1"/>
</dbReference>
<evidence type="ECO:0000256" key="1">
    <source>
        <dbReference type="ARBA" id="ARBA00000971"/>
    </source>
</evidence>
<evidence type="ECO:0000313" key="16">
    <source>
        <dbReference type="Proteomes" id="UP000326759"/>
    </source>
</evidence>
<comment type="catalytic activity">
    <reaction evidence="1 10">
        <text>[protein]-peptidylproline (omega=180) = [protein]-peptidylproline (omega=0)</text>
        <dbReference type="Rhea" id="RHEA:16237"/>
        <dbReference type="Rhea" id="RHEA-COMP:10747"/>
        <dbReference type="Rhea" id="RHEA-COMP:10748"/>
        <dbReference type="ChEBI" id="CHEBI:83833"/>
        <dbReference type="ChEBI" id="CHEBI:83834"/>
        <dbReference type="EC" id="5.2.1.8"/>
    </reaction>
</comment>
<evidence type="ECO:0000259" key="14">
    <source>
        <dbReference type="PROSITE" id="PS50222"/>
    </source>
</evidence>
<dbReference type="Gene3D" id="3.10.50.40">
    <property type="match status" value="1"/>
</dbReference>
<proteinExistence type="predicted"/>
<dbReference type="SUPFAM" id="SSF47473">
    <property type="entry name" value="EF-hand"/>
    <property type="match status" value="1"/>
</dbReference>
<dbReference type="PROSITE" id="PS50222">
    <property type="entry name" value="EF_HAND_2"/>
    <property type="match status" value="2"/>
</dbReference>
<dbReference type="GO" id="GO:0003755">
    <property type="term" value="F:peptidyl-prolyl cis-trans isomerase activity"/>
    <property type="evidence" value="ECO:0007669"/>
    <property type="project" value="UniProtKB-KW"/>
</dbReference>
<keyword evidence="6" id="KW-0106">Calcium</keyword>
<keyword evidence="16" id="KW-1185">Reference proteome</keyword>
<comment type="caution">
    <text evidence="15">The sequence shown here is derived from an EMBL/GenBank/DDBJ whole genome shotgun (WGS) entry which is preliminary data.</text>
</comment>
<sequence length="210" mass="23492">MKSFRKIITLSPVFLIVFVNVAYGSEGLKVENLVENECEKKASKGDMLTMHYTGTLASDGKKFDSSHDRDQPFTFQLGIGQVIKGWDEGLLNMCPGDKRKLTIPPELAYGDRGAGDVIPADATLVFEVELIEIGDAPPVVNVFKQIDADQDSHLSKEEVLEYIQKQLPAEEIENGEDPHKITEEIFHHEDKDRDGLISHEEFSGPKHDEL</sequence>
<keyword evidence="7 10" id="KW-0697">Rotamase</keyword>
<feature type="signal peptide" evidence="12">
    <location>
        <begin position="1"/>
        <end position="24"/>
    </location>
</feature>
<evidence type="ECO:0000256" key="2">
    <source>
        <dbReference type="ARBA" id="ARBA00013194"/>
    </source>
</evidence>
<feature type="chain" id="PRO_5024317504" description="peptidylprolyl isomerase" evidence="12">
    <location>
        <begin position="25"/>
        <end position="210"/>
    </location>
</feature>
<keyword evidence="4" id="KW-0677">Repeat</keyword>
<dbReference type="Gene3D" id="1.10.238.10">
    <property type="entry name" value="EF-hand"/>
    <property type="match status" value="1"/>
</dbReference>
<gene>
    <name evidence="15" type="primary">FKBP7</name>
    <name evidence="15" type="ORF">Anas_00662</name>
</gene>
<evidence type="ECO:0000256" key="11">
    <source>
        <dbReference type="SAM" id="MobiDB-lite"/>
    </source>
</evidence>
<evidence type="ECO:0000256" key="8">
    <source>
        <dbReference type="ARBA" id="ARBA00023180"/>
    </source>
</evidence>
<dbReference type="InterPro" id="IPR001179">
    <property type="entry name" value="PPIase_FKBP_dom"/>
</dbReference>
<dbReference type="InterPro" id="IPR011992">
    <property type="entry name" value="EF-hand-dom_pair"/>
</dbReference>
<feature type="domain" description="EF-hand" evidence="14">
    <location>
        <begin position="177"/>
        <end position="210"/>
    </location>
</feature>
<dbReference type="InterPro" id="IPR046357">
    <property type="entry name" value="PPIase_dom_sf"/>
</dbReference>
<dbReference type="InterPro" id="IPR052273">
    <property type="entry name" value="PPIase_FKBP"/>
</dbReference>
<name>A0A5N5TB38_9CRUS</name>
<accession>A0A5N5TB38</accession>
<dbReference type="SUPFAM" id="SSF54534">
    <property type="entry name" value="FKBP-like"/>
    <property type="match status" value="1"/>
</dbReference>
<dbReference type="OrthoDB" id="1902587at2759"/>
<dbReference type="GO" id="GO:0005509">
    <property type="term" value="F:calcium ion binding"/>
    <property type="evidence" value="ECO:0007669"/>
    <property type="project" value="InterPro"/>
</dbReference>
<dbReference type="AlphaFoldDB" id="A0A5N5TB38"/>
<evidence type="ECO:0000256" key="4">
    <source>
        <dbReference type="ARBA" id="ARBA00022737"/>
    </source>
</evidence>
<dbReference type="InterPro" id="IPR018247">
    <property type="entry name" value="EF_Hand_1_Ca_BS"/>
</dbReference>
<dbReference type="FunFam" id="3.10.50.40:FF:000006">
    <property type="entry name" value="Peptidyl-prolyl cis-trans isomerase"/>
    <property type="match status" value="1"/>
</dbReference>
<evidence type="ECO:0000256" key="12">
    <source>
        <dbReference type="SAM" id="SignalP"/>
    </source>
</evidence>
<feature type="domain" description="EF-hand" evidence="14">
    <location>
        <begin position="134"/>
        <end position="169"/>
    </location>
</feature>
<dbReference type="GO" id="GO:0005783">
    <property type="term" value="C:endoplasmic reticulum"/>
    <property type="evidence" value="ECO:0007669"/>
    <property type="project" value="UniProtKB-ARBA"/>
</dbReference>
<organism evidence="15 16">
    <name type="scientific">Armadillidium nasatum</name>
    <dbReference type="NCBI Taxonomy" id="96803"/>
    <lineage>
        <taxon>Eukaryota</taxon>
        <taxon>Metazoa</taxon>
        <taxon>Ecdysozoa</taxon>
        <taxon>Arthropoda</taxon>
        <taxon>Crustacea</taxon>
        <taxon>Multicrustacea</taxon>
        <taxon>Malacostraca</taxon>
        <taxon>Eumalacostraca</taxon>
        <taxon>Peracarida</taxon>
        <taxon>Isopoda</taxon>
        <taxon>Oniscidea</taxon>
        <taxon>Crinocheta</taxon>
        <taxon>Armadillidiidae</taxon>
        <taxon>Armadillidium</taxon>
    </lineage>
</organism>
<evidence type="ECO:0000313" key="15">
    <source>
        <dbReference type="EMBL" id="KAB7503389.1"/>
    </source>
</evidence>
<dbReference type="EC" id="5.2.1.8" evidence="2 10"/>
<feature type="region of interest" description="Disordered" evidence="11">
    <location>
        <begin position="173"/>
        <end position="210"/>
    </location>
</feature>
<protein>
    <recommendedName>
        <fullName evidence="2 10">peptidylprolyl isomerase</fullName>
        <ecNumber evidence="2 10">5.2.1.8</ecNumber>
    </recommendedName>
</protein>
<dbReference type="Proteomes" id="UP000326759">
    <property type="component" value="Unassembled WGS sequence"/>
</dbReference>
<evidence type="ECO:0000256" key="5">
    <source>
        <dbReference type="ARBA" id="ARBA00022824"/>
    </source>
</evidence>
<dbReference type="InterPro" id="IPR002048">
    <property type="entry name" value="EF_hand_dom"/>
</dbReference>
<reference evidence="15 16" key="1">
    <citation type="journal article" date="2019" name="PLoS Biol.">
        <title>Sex chromosomes control vertical transmission of feminizing Wolbachia symbionts in an isopod.</title>
        <authorList>
            <person name="Becking T."/>
            <person name="Chebbi M.A."/>
            <person name="Giraud I."/>
            <person name="Moumen B."/>
            <person name="Laverre T."/>
            <person name="Caubet Y."/>
            <person name="Peccoud J."/>
            <person name="Gilbert C."/>
            <person name="Cordaux R."/>
        </authorList>
    </citation>
    <scope>NUCLEOTIDE SEQUENCE [LARGE SCALE GENOMIC DNA]</scope>
    <source>
        <strain evidence="15">ANa2</strain>
        <tissue evidence="15">Whole body excluding digestive tract and cuticle</tissue>
    </source>
</reference>
<keyword evidence="3 12" id="KW-0732">Signal</keyword>
<feature type="compositionally biased region" description="Basic and acidic residues" evidence="11">
    <location>
        <begin position="176"/>
        <end position="210"/>
    </location>
</feature>
<evidence type="ECO:0000259" key="13">
    <source>
        <dbReference type="PROSITE" id="PS50059"/>
    </source>
</evidence>
<evidence type="ECO:0000256" key="9">
    <source>
        <dbReference type="ARBA" id="ARBA00023235"/>
    </source>
</evidence>
<keyword evidence="8" id="KW-0325">Glycoprotein</keyword>
<evidence type="ECO:0000256" key="6">
    <source>
        <dbReference type="ARBA" id="ARBA00022837"/>
    </source>
</evidence>
<dbReference type="Pfam" id="PF13499">
    <property type="entry name" value="EF-hand_7"/>
    <property type="match status" value="1"/>
</dbReference>
<feature type="domain" description="PPIase FKBP-type" evidence="13">
    <location>
        <begin position="45"/>
        <end position="134"/>
    </location>
</feature>
<dbReference type="PANTHER" id="PTHR46222:SF3">
    <property type="entry name" value="PEPTIDYLPROLYL ISOMERASE"/>
    <property type="match status" value="1"/>
</dbReference>
<evidence type="ECO:0000256" key="7">
    <source>
        <dbReference type="ARBA" id="ARBA00023110"/>
    </source>
</evidence>
<dbReference type="PROSITE" id="PS50059">
    <property type="entry name" value="FKBP_PPIASE"/>
    <property type="match status" value="1"/>
</dbReference>
<keyword evidence="9 10" id="KW-0413">Isomerase</keyword>
<evidence type="ECO:0000256" key="3">
    <source>
        <dbReference type="ARBA" id="ARBA00022729"/>
    </source>
</evidence>
<dbReference type="Pfam" id="PF00254">
    <property type="entry name" value="FKBP_C"/>
    <property type="match status" value="1"/>
</dbReference>
<keyword evidence="5" id="KW-0256">Endoplasmic reticulum</keyword>
<evidence type="ECO:0000256" key="10">
    <source>
        <dbReference type="PROSITE-ProRule" id="PRU00277"/>
    </source>
</evidence>
<dbReference type="PROSITE" id="PS00018">
    <property type="entry name" value="EF_HAND_1"/>
    <property type="match status" value="1"/>
</dbReference>